<dbReference type="InterPro" id="IPR046938">
    <property type="entry name" value="DNA_clamp_sf"/>
</dbReference>
<dbReference type="GO" id="GO:0009360">
    <property type="term" value="C:DNA polymerase III complex"/>
    <property type="evidence" value="ECO:0007669"/>
    <property type="project" value="InterPro"/>
</dbReference>
<dbReference type="InterPro" id="IPR022637">
    <property type="entry name" value="DNA_polIII_beta_cen"/>
</dbReference>
<dbReference type="GO" id="GO:0003677">
    <property type="term" value="F:DNA binding"/>
    <property type="evidence" value="ECO:0007669"/>
    <property type="project" value="UniProtKB-KW"/>
</dbReference>
<evidence type="ECO:0000256" key="6">
    <source>
        <dbReference type="ARBA" id="ARBA00022705"/>
    </source>
</evidence>
<accession>X1VH85</accession>
<protein>
    <recommendedName>
        <fullName evidence="12">DNA polymerase III beta sliding clamp central domain-containing protein</fullName>
    </recommendedName>
</protein>
<keyword evidence="6" id="KW-0235">DNA replication</keyword>
<evidence type="ECO:0000256" key="2">
    <source>
        <dbReference type="ARBA" id="ARBA00010752"/>
    </source>
</evidence>
<dbReference type="GO" id="GO:0008408">
    <property type="term" value="F:3'-5' exonuclease activity"/>
    <property type="evidence" value="ECO:0007669"/>
    <property type="project" value="InterPro"/>
</dbReference>
<evidence type="ECO:0000259" key="10">
    <source>
        <dbReference type="Pfam" id="PF02768"/>
    </source>
</evidence>
<dbReference type="GO" id="GO:0005737">
    <property type="term" value="C:cytoplasm"/>
    <property type="evidence" value="ECO:0007669"/>
    <property type="project" value="UniProtKB-SubCell"/>
</dbReference>
<evidence type="ECO:0000256" key="5">
    <source>
        <dbReference type="ARBA" id="ARBA00022695"/>
    </source>
</evidence>
<keyword evidence="7" id="KW-0239">DNA-directed DNA polymerase</keyword>
<feature type="domain" description="DNA polymerase III beta sliding clamp central" evidence="9">
    <location>
        <begin position="6"/>
        <end position="128"/>
    </location>
</feature>
<evidence type="ECO:0000256" key="8">
    <source>
        <dbReference type="ARBA" id="ARBA00023125"/>
    </source>
</evidence>
<organism evidence="11">
    <name type="scientific">marine sediment metagenome</name>
    <dbReference type="NCBI Taxonomy" id="412755"/>
    <lineage>
        <taxon>unclassified sequences</taxon>
        <taxon>metagenomes</taxon>
        <taxon>ecological metagenomes</taxon>
    </lineage>
</organism>
<evidence type="ECO:0000256" key="3">
    <source>
        <dbReference type="ARBA" id="ARBA00022490"/>
    </source>
</evidence>
<name>X1VH85_9ZZZZ</name>
<keyword evidence="4" id="KW-0808">Transferase</keyword>
<comment type="caution">
    <text evidence="11">The sequence shown here is derived from an EMBL/GenBank/DDBJ whole genome shotgun (WGS) entry which is preliminary data.</text>
</comment>
<sequence length="242" mass="26123">DVDGDSLVSALMSVVDYCATNETRPILSGVSLSLGETIEAAAGDGFRMAYQTLSMFFPAEDRVTIPAHSVQVLGELWHKVPPGVPLEDSLVSQVIAKRQLELTLGDGRVVARFGRVTLLSKLIEGTAPSFSQLIPQEPPLKVRVFAPEFERAVRRVKEIAKDAKGIVCLTWTENAMTVFAKSEDKGKAEAEIPVQTEGGTGRTAINVSYLLDYLKGKEGLVSIGVSGMQDPVLFRHGKSPLV</sequence>
<gene>
    <name evidence="11" type="ORF">S12H4_51474</name>
</gene>
<reference evidence="11" key="1">
    <citation type="journal article" date="2014" name="Front. Microbiol.">
        <title>High frequency of phylogenetically diverse reductive dehalogenase-homologous genes in deep subseafloor sedimentary metagenomes.</title>
        <authorList>
            <person name="Kawai M."/>
            <person name="Futagami T."/>
            <person name="Toyoda A."/>
            <person name="Takaki Y."/>
            <person name="Nishi S."/>
            <person name="Hori S."/>
            <person name="Arai W."/>
            <person name="Tsubouchi T."/>
            <person name="Morono Y."/>
            <person name="Uchiyama I."/>
            <person name="Ito T."/>
            <person name="Fujiyama A."/>
            <person name="Inagaki F."/>
            <person name="Takami H."/>
        </authorList>
    </citation>
    <scope>NUCLEOTIDE SEQUENCE</scope>
    <source>
        <strain evidence="11">Expedition CK06-06</strain>
    </source>
</reference>
<dbReference type="InterPro" id="IPR022635">
    <property type="entry name" value="DNA_polIII_beta_C"/>
</dbReference>
<evidence type="ECO:0000256" key="1">
    <source>
        <dbReference type="ARBA" id="ARBA00004496"/>
    </source>
</evidence>
<comment type="subcellular location">
    <subcellularLocation>
        <location evidence="1">Cytoplasm</location>
    </subcellularLocation>
</comment>
<dbReference type="Pfam" id="PF02768">
    <property type="entry name" value="DNA_pol3_beta_3"/>
    <property type="match status" value="1"/>
</dbReference>
<keyword evidence="8" id="KW-0238">DNA-binding</keyword>
<dbReference type="Pfam" id="PF02767">
    <property type="entry name" value="DNA_pol3_beta_2"/>
    <property type="match status" value="1"/>
</dbReference>
<dbReference type="Gene3D" id="3.10.150.10">
    <property type="entry name" value="DNA Polymerase III, subunit A, domain 2"/>
    <property type="match status" value="2"/>
</dbReference>
<evidence type="ECO:0000256" key="7">
    <source>
        <dbReference type="ARBA" id="ARBA00022932"/>
    </source>
</evidence>
<keyword evidence="3" id="KW-0963">Cytoplasm</keyword>
<dbReference type="PANTHER" id="PTHR30478:SF0">
    <property type="entry name" value="BETA SLIDING CLAMP"/>
    <property type="match status" value="1"/>
</dbReference>
<evidence type="ECO:0000313" key="11">
    <source>
        <dbReference type="EMBL" id="GAJ14166.1"/>
    </source>
</evidence>
<proteinExistence type="inferred from homology"/>
<feature type="non-terminal residue" evidence="11">
    <location>
        <position position="1"/>
    </location>
</feature>
<evidence type="ECO:0000256" key="4">
    <source>
        <dbReference type="ARBA" id="ARBA00022679"/>
    </source>
</evidence>
<comment type="similarity">
    <text evidence="2">Belongs to the beta sliding clamp family.</text>
</comment>
<dbReference type="InterPro" id="IPR001001">
    <property type="entry name" value="DNA_polIII_beta"/>
</dbReference>
<feature type="domain" description="DNA polymerase III beta sliding clamp C-terminal" evidence="10">
    <location>
        <begin position="132"/>
        <end position="215"/>
    </location>
</feature>
<dbReference type="EMBL" id="BARW01032531">
    <property type="protein sequence ID" value="GAJ14166.1"/>
    <property type="molecule type" value="Genomic_DNA"/>
</dbReference>
<dbReference type="SUPFAM" id="SSF55979">
    <property type="entry name" value="DNA clamp"/>
    <property type="match status" value="1"/>
</dbReference>
<feature type="non-terminal residue" evidence="11">
    <location>
        <position position="242"/>
    </location>
</feature>
<evidence type="ECO:0000259" key="9">
    <source>
        <dbReference type="Pfam" id="PF02767"/>
    </source>
</evidence>
<dbReference type="AlphaFoldDB" id="X1VH85"/>
<dbReference type="GO" id="GO:0006271">
    <property type="term" value="P:DNA strand elongation involved in DNA replication"/>
    <property type="evidence" value="ECO:0007669"/>
    <property type="project" value="TreeGrafter"/>
</dbReference>
<dbReference type="PANTHER" id="PTHR30478">
    <property type="entry name" value="DNA POLYMERASE III SUBUNIT BETA"/>
    <property type="match status" value="1"/>
</dbReference>
<keyword evidence="5" id="KW-0548">Nucleotidyltransferase</keyword>
<evidence type="ECO:0008006" key="12">
    <source>
        <dbReference type="Google" id="ProtNLM"/>
    </source>
</evidence>
<dbReference type="CDD" id="cd00140">
    <property type="entry name" value="beta_clamp"/>
    <property type="match status" value="1"/>
</dbReference>
<dbReference type="GO" id="GO:0003887">
    <property type="term" value="F:DNA-directed DNA polymerase activity"/>
    <property type="evidence" value="ECO:0007669"/>
    <property type="project" value="UniProtKB-KW"/>
</dbReference>